<gene>
    <name evidence="3" type="ORF">H8A87_16525</name>
</gene>
<dbReference type="PANTHER" id="PTHR33420">
    <property type="entry name" value="FIMBRIAL SUBUNIT ELFA-RELATED"/>
    <property type="match status" value="1"/>
</dbReference>
<comment type="caution">
    <text evidence="3">The sequence shown here is derived from an EMBL/GenBank/DDBJ whole genome shotgun (WGS) entry which is preliminary data.</text>
</comment>
<accession>A0ABS0U8Q3</accession>
<protein>
    <submittedName>
        <fullName evidence="3">Type 1 fimbrial protein</fullName>
    </submittedName>
</protein>
<feature type="chain" id="PRO_5045211153" evidence="1">
    <location>
        <begin position="22"/>
        <end position="180"/>
    </location>
</feature>
<reference evidence="3 4" key="1">
    <citation type="submission" date="2020-08" db="EMBL/GenBank/DDBJ databases">
        <title>Description of Xenorhabdus lircayensis sp. nov., the symbiotic bacterium associated with the entomopathogenic nematode Steirnernema unicornum.</title>
        <authorList>
            <person name="Castaneda-Alvarez C."/>
            <person name="Prodan S."/>
            <person name="Zamorano A."/>
            <person name="San-Blas E."/>
            <person name="Aballay E."/>
        </authorList>
    </citation>
    <scope>NUCLEOTIDE SEQUENCE [LARGE SCALE GENOMIC DNA]</scope>
    <source>
        <strain evidence="3 4">VLS</strain>
    </source>
</reference>
<dbReference type="EMBL" id="JACOII010000060">
    <property type="protein sequence ID" value="MBI6550261.1"/>
    <property type="molecule type" value="Genomic_DNA"/>
</dbReference>
<dbReference type="Proteomes" id="UP000696184">
    <property type="component" value="Unassembled WGS sequence"/>
</dbReference>
<feature type="signal peptide" evidence="1">
    <location>
        <begin position="1"/>
        <end position="21"/>
    </location>
</feature>
<dbReference type="PANTHER" id="PTHR33420:SF11">
    <property type="entry name" value="FIMBRIAL-LIKE PROTEIN"/>
    <property type="match status" value="1"/>
</dbReference>
<sequence length="180" mass="19365">MKLTKIAIIAAMALGVFNAQASDVPQLDQTFIGGQGEIKFTGSVVDAPCNITHESLDQSVRFGLLSKSLLNKGEEAKKEFAIKLEQCEPSIAKQVEIKFSGLHNDASELSMQGGAKNVAVRLEGMNGENIILGQKTTATNLGANTNELHFFAYAKKAKDSKGEVTEGDFSGMTNFLMSYK</sequence>
<dbReference type="Gene3D" id="2.60.40.1090">
    <property type="entry name" value="Fimbrial-type adhesion domain"/>
    <property type="match status" value="1"/>
</dbReference>
<evidence type="ECO:0000259" key="2">
    <source>
        <dbReference type="Pfam" id="PF00419"/>
    </source>
</evidence>
<dbReference type="InterPro" id="IPR036937">
    <property type="entry name" value="Adhesion_dom_fimbrial_sf"/>
</dbReference>
<dbReference type="InterPro" id="IPR050263">
    <property type="entry name" value="Bact_Fimbrial_Adh_Pro"/>
</dbReference>
<name>A0ABS0U8Q3_9GAMM</name>
<keyword evidence="4" id="KW-1185">Reference proteome</keyword>
<evidence type="ECO:0000313" key="4">
    <source>
        <dbReference type="Proteomes" id="UP000696184"/>
    </source>
</evidence>
<organism evidence="3 4">
    <name type="scientific">Xenorhabdus lircayensis</name>
    <dbReference type="NCBI Taxonomy" id="2763499"/>
    <lineage>
        <taxon>Bacteria</taxon>
        <taxon>Pseudomonadati</taxon>
        <taxon>Pseudomonadota</taxon>
        <taxon>Gammaproteobacteria</taxon>
        <taxon>Enterobacterales</taxon>
        <taxon>Morganellaceae</taxon>
        <taxon>Xenorhabdus</taxon>
    </lineage>
</organism>
<dbReference type="InterPro" id="IPR008966">
    <property type="entry name" value="Adhesion_dom_sf"/>
</dbReference>
<dbReference type="Pfam" id="PF00419">
    <property type="entry name" value="Fimbrial"/>
    <property type="match status" value="1"/>
</dbReference>
<dbReference type="InterPro" id="IPR000259">
    <property type="entry name" value="Adhesion_dom_fimbrial"/>
</dbReference>
<evidence type="ECO:0000313" key="3">
    <source>
        <dbReference type="EMBL" id="MBI6550261.1"/>
    </source>
</evidence>
<evidence type="ECO:0000256" key="1">
    <source>
        <dbReference type="SAM" id="SignalP"/>
    </source>
</evidence>
<feature type="domain" description="Fimbrial-type adhesion" evidence="2">
    <location>
        <begin position="38"/>
        <end position="180"/>
    </location>
</feature>
<proteinExistence type="predicted"/>
<dbReference type="SUPFAM" id="SSF49401">
    <property type="entry name" value="Bacterial adhesins"/>
    <property type="match status" value="1"/>
</dbReference>
<dbReference type="RefSeq" id="WP_198691031.1">
    <property type="nucleotide sequence ID" value="NZ_CAWPUD010000061.1"/>
</dbReference>
<keyword evidence="1" id="KW-0732">Signal</keyword>